<protein>
    <recommendedName>
        <fullName evidence="3">Asp23/Gls24 family protein</fullName>
    </recommendedName>
</protein>
<evidence type="ECO:0000313" key="2">
    <source>
        <dbReference type="Proteomes" id="UP000246303"/>
    </source>
</evidence>
<dbReference type="EMBL" id="QHLZ01000002">
    <property type="protein sequence ID" value="PXA66736.1"/>
    <property type="molecule type" value="Genomic_DNA"/>
</dbReference>
<accession>A0A2V3DUF8</accession>
<reference evidence="1 2" key="1">
    <citation type="submission" date="2018-05" db="EMBL/GenBank/DDBJ databases">
        <title>Genetic diversity of glacier-inhabiting Cryobacterium bacteria in China and description of Cryobacterium mengkeensis sp. nov. and Arthrobacter glacialis sp. nov.</title>
        <authorList>
            <person name="Liu Q."/>
            <person name="Xin Y.-H."/>
        </authorList>
    </citation>
    <scope>NUCLEOTIDE SEQUENCE [LARGE SCALE GENOMIC DNA]</scope>
    <source>
        <strain evidence="1 2">GP3</strain>
    </source>
</reference>
<evidence type="ECO:0000313" key="1">
    <source>
        <dbReference type="EMBL" id="PXA66736.1"/>
    </source>
</evidence>
<keyword evidence="2" id="KW-1185">Reference proteome</keyword>
<dbReference type="AlphaFoldDB" id="A0A2V3DUF8"/>
<dbReference type="OrthoDB" id="4953969at2"/>
<dbReference type="Proteomes" id="UP000246303">
    <property type="component" value="Unassembled WGS sequence"/>
</dbReference>
<sequence length="212" mass="22300">MNPTNGCSLHIADLSDYLDTGTSPDAAHIENCPQCHARLAGLRSLSAAAHELMDDDVASATSDAGWLDGILASLRLETRAGRPIPLQGGPDDELTETEGAVIALVRSVGDSLGGVLIGRCRLEGEVSVPGAPVEVRIHVSARYGYPLPTLAQQLREAVWAQLLVHTELNVMAVHVAFTDLRPPLDEAFAQESEDFGESGRSGGPAGLGEDSE</sequence>
<dbReference type="RefSeq" id="WP_110105050.1">
    <property type="nucleotide sequence ID" value="NZ_JACBZZ010000001.1"/>
</dbReference>
<proteinExistence type="predicted"/>
<name>A0A2V3DUF8_9MICC</name>
<gene>
    <name evidence="1" type="ORF">CVS29_03950</name>
</gene>
<organism evidence="1 2">
    <name type="scientific">Arthrobacter psychrochitiniphilus</name>
    <dbReference type="NCBI Taxonomy" id="291045"/>
    <lineage>
        <taxon>Bacteria</taxon>
        <taxon>Bacillati</taxon>
        <taxon>Actinomycetota</taxon>
        <taxon>Actinomycetes</taxon>
        <taxon>Micrococcales</taxon>
        <taxon>Micrococcaceae</taxon>
        <taxon>Arthrobacter</taxon>
    </lineage>
</organism>
<comment type="caution">
    <text evidence="1">The sequence shown here is derived from an EMBL/GenBank/DDBJ whole genome shotgun (WGS) entry which is preliminary data.</text>
</comment>
<evidence type="ECO:0008006" key="3">
    <source>
        <dbReference type="Google" id="ProtNLM"/>
    </source>
</evidence>